<dbReference type="Proteomes" id="UP000265801">
    <property type="component" value="Unassembled WGS sequence"/>
</dbReference>
<organism evidence="2 3">
    <name type="scientific">Bacillus salacetis</name>
    <dbReference type="NCBI Taxonomy" id="2315464"/>
    <lineage>
        <taxon>Bacteria</taxon>
        <taxon>Bacillati</taxon>
        <taxon>Bacillota</taxon>
        <taxon>Bacilli</taxon>
        <taxon>Bacillales</taxon>
        <taxon>Bacillaceae</taxon>
        <taxon>Bacillus</taxon>
    </lineage>
</organism>
<dbReference type="InterPro" id="IPR045515">
    <property type="entry name" value="DUF6440"/>
</dbReference>
<dbReference type="EMBL" id="QXIR01000022">
    <property type="protein sequence ID" value="RIW31318.1"/>
    <property type="molecule type" value="Genomic_DNA"/>
</dbReference>
<feature type="domain" description="DUF6440" evidence="1">
    <location>
        <begin position="12"/>
        <end position="61"/>
    </location>
</feature>
<gene>
    <name evidence="2" type="ORF">D3H55_15185</name>
</gene>
<dbReference type="Pfam" id="PF20037">
    <property type="entry name" value="DUF6440"/>
    <property type="match status" value="1"/>
</dbReference>
<dbReference type="OrthoDB" id="9135364at2"/>
<protein>
    <recommendedName>
        <fullName evidence="1">DUF6440 domain-containing protein</fullName>
    </recommendedName>
</protein>
<comment type="caution">
    <text evidence="2">The sequence shown here is derived from an EMBL/GenBank/DDBJ whole genome shotgun (WGS) entry which is preliminary data.</text>
</comment>
<dbReference type="AlphaFoldDB" id="A0A3A1QUC7"/>
<evidence type="ECO:0000313" key="3">
    <source>
        <dbReference type="Proteomes" id="UP000265801"/>
    </source>
</evidence>
<evidence type="ECO:0000259" key="1">
    <source>
        <dbReference type="Pfam" id="PF20037"/>
    </source>
</evidence>
<dbReference type="RefSeq" id="WP_119548163.1">
    <property type="nucleotide sequence ID" value="NZ_QXIR01000022.1"/>
</dbReference>
<keyword evidence="3" id="KW-1185">Reference proteome</keyword>
<name>A0A3A1QUC7_9BACI</name>
<evidence type="ECO:0000313" key="2">
    <source>
        <dbReference type="EMBL" id="RIW31318.1"/>
    </source>
</evidence>
<reference evidence="2 3" key="1">
    <citation type="submission" date="2018-09" db="EMBL/GenBank/DDBJ databases">
        <title>Bacillus saliacetes sp. nov., isolated from Thai shrimp paste (Ka-pi).</title>
        <authorList>
            <person name="Daroonpunt R."/>
            <person name="Tanasupawat S."/>
            <person name="Yiamsombut S."/>
        </authorList>
    </citation>
    <scope>NUCLEOTIDE SEQUENCE [LARGE SCALE GENOMIC DNA]</scope>
    <source>
        <strain evidence="2 3">SKP7-4</strain>
    </source>
</reference>
<accession>A0A3A1QUC7</accession>
<sequence length="61" mass="6829">MFGKNEDKKEKRFEEIHVEGTVSGNKIIVDTETGVHYLYSWSGYSGGLTPLLDKDGKPVVK</sequence>
<proteinExistence type="predicted"/>